<dbReference type="Proteomes" id="UP000095672">
    <property type="component" value="Chromosome"/>
</dbReference>
<dbReference type="KEGG" id="micc:AUP74_03033"/>
<protein>
    <submittedName>
        <fullName evidence="2">Neutral zinc metallopeptidase</fullName>
    </submittedName>
</protein>
<dbReference type="PANTHER" id="PTHR36434:SF1">
    <property type="entry name" value="MEMBRANE PROTEASE YUGP-RELATED"/>
    <property type="match status" value="1"/>
</dbReference>
<reference evidence="3" key="1">
    <citation type="submission" date="2016-01" db="EMBL/GenBank/DDBJ databases">
        <title>Complete genome sequence of Microbulbifer sp. CCB-MM1, a halophile isolated from Matang Mangrove Forest, Perak.</title>
        <authorList>
            <person name="Moh T.H."/>
            <person name="Dinesh B."/>
            <person name="Lau N.-S."/>
            <person name="Go F."/>
            <person name="Alexander Chong S.-C."/>
        </authorList>
    </citation>
    <scope>NUCLEOTIDE SEQUENCE [LARGE SCALE GENOMIC DNA]</scope>
    <source>
        <strain evidence="3">CCB-MM1</strain>
    </source>
</reference>
<keyword evidence="1" id="KW-0472">Membrane</keyword>
<dbReference type="PANTHER" id="PTHR36434">
    <property type="entry name" value="MEMBRANE PROTEASE YUGP-RELATED"/>
    <property type="match status" value="1"/>
</dbReference>
<keyword evidence="1" id="KW-1133">Transmembrane helix</keyword>
<name>A0A1C9WB73_9GAMM</name>
<evidence type="ECO:0000313" key="2">
    <source>
        <dbReference type="EMBL" id="AOS98400.1"/>
    </source>
</evidence>
<keyword evidence="1" id="KW-0812">Transmembrane</keyword>
<dbReference type="Pfam" id="PF04298">
    <property type="entry name" value="Zn_peptidase_2"/>
    <property type="match status" value="1"/>
</dbReference>
<evidence type="ECO:0000256" key="1">
    <source>
        <dbReference type="SAM" id="Phobius"/>
    </source>
</evidence>
<evidence type="ECO:0000313" key="3">
    <source>
        <dbReference type="Proteomes" id="UP000095672"/>
    </source>
</evidence>
<feature type="transmembrane region" description="Helical" evidence="1">
    <location>
        <begin position="121"/>
        <end position="140"/>
    </location>
</feature>
<accession>A0A1C9WB73</accession>
<feature type="transmembrane region" description="Helical" evidence="1">
    <location>
        <begin position="6"/>
        <end position="25"/>
    </location>
</feature>
<organism evidence="2 3">
    <name type="scientific">Microbulbifer aggregans</name>
    <dbReference type="NCBI Taxonomy" id="1769779"/>
    <lineage>
        <taxon>Bacteria</taxon>
        <taxon>Pseudomonadati</taxon>
        <taxon>Pseudomonadota</taxon>
        <taxon>Gammaproteobacteria</taxon>
        <taxon>Cellvibrionales</taxon>
        <taxon>Microbulbiferaceae</taxon>
        <taxon>Microbulbifer</taxon>
    </lineage>
</organism>
<gene>
    <name evidence="2" type="ORF">AUP74_03033</name>
</gene>
<dbReference type="PATRIC" id="fig|1769779.3.peg.3007"/>
<dbReference type="AlphaFoldDB" id="A0A1C9WB73"/>
<sequence length="226" mass="25036">MIFGLGALLFALLVYGPSLWVRFVMWRHSKQVEAMPGTGGELARHLVERFALEGVTVERGQPDQDHYNPAEKIVSLSPRVHDGKSLTAVAVAAHEVGHAIQFIRNEPVSHLRQKHLGKAFFIRKIGTGLLLFLSTVALVVKIPHLFALAIGLGIITMLASALMYAAILPEEYDASFNKALPILEEGYVPRQHLPAIRSVLKAAALTYFAGALAEILSLWRWLRFIR</sequence>
<dbReference type="InterPro" id="IPR007395">
    <property type="entry name" value="Zn_peptidase_2"/>
</dbReference>
<feature type="transmembrane region" description="Helical" evidence="1">
    <location>
        <begin position="146"/>
        <end position="168"/>
    </location>
</feature>
<keyword evidence="3" id="KW-1185">Reference proteome</keyword>
<dbReference type="EMBL" id="CP014143">
    <property type="protein sequence ID" value="AOS98400.1"/>
    <property type="molecule type" value="Genomic_DNA"/>
</dbReference>
<dbReference type="RefSeq" id="WP_069948265.1">
    <property type="nucleotide sequence ID" value="NZ_CP014143.1"/>
</dbReference>
<dbReference type="OrthoDB" id="9805386at2"/>
<proteinExistence type="predicted"/>